<dbReference type="Pfam" id="PF07786">
    <property type="entry name" value="HGSNAT_cat"/>
    <property type="match status" value="1"/>
</dbReference>
<feature type="transmembrane region" description="Helical" evidence="1">
    <location>
        <begin position="383"/>
        <end position="403"/>
    </location>
</feature>
<dbReference type="EMBL" id="CP036262">
    <property type="protein sequence ID" value="QDS92903.1"/>
    <property type="molecule type" value="Genomic_DNA"/>
</dbReference>
<feature type="transmembrane region" description="Helical" evidence="1">
    <location>
        <begin position="231"/>
        <end position="252"/>
    </location>
</feature>
<feature type="domain" description="Heparan-alpha-glucosaminide N-acetyltransferase catalytic" evidence="2">
    <location>
        <begin position="20"/>
        <end position="189"/>
    </location>
</feature>
<protein>
    <submittedName>
        <fullName evidence="3">Acyltransferase family protein</fullName>
    </submittedName>
</protein>
<keyword evidence="1" id="KW-0472">Membrane</keyword>
<keyword evidence="3" id="KW-0808">Transferase</keyword>
<evidence type="ECO:0000313" key="4">
    <source>
        <dbReference type="Proteomes" id="UP000320672"/>
    </source>
</evidence>
<gene>
    <name evidence="3" type="ORF">FF011L_16570</name>
</gene>
<dbReference type="OrthoDB" id="9766391at2"/>
<proteinExistence type="predicted"/>
<feature type="transmembrane region" description="Helical" evidence="1">
    <location>
        <begin position="140"/>
        <end position="159"/>
    </location>
</feature>
<accession>A0A517MDD4</accession>
<evidence type="ECO:0000259" key="2">
    <source>
        <dbReference type="Pfam" id="PF07786"/>
    </source>
</evidence>
<dbReference type="PANTHER" id="PTHR31061:SF24">
    <property type="entry name" value="LD22376P"/>
    <property type="match status" value="1"/>
</dbReference>
<dbReference type="RefSeq" id="WP_145351083.1">
    <property type="nucleotide sequence ID" value="NZ_CP036262.1"/>
</dbReference>
<feature type="transmembrane region" description="Helical" evidence="1">
    <location>
        <begin position="345"/>
        <end position="363"/>
    </location>
</feature>
<keyword evidence="1" id="KW-0812">Transmembrane</keyword>
<feature type="transmembrane region" description="Helical" evidence="1">
    <location>
        <begin position="320"/>
        <end position="338"/>
    </location>
</feature>
<feature type="transmembrane region" description="Helical" evidence="1">
    <location>
        <begin position="27"/>
        <end position="51"/>
    </location>
</feature>
<feature type="transmembrane region" description="Helical" evidence="1">
    <location>
        <begin position="63"/>
        <end position="80"/>
    </location>
</feature>
<dbReference type="KEGG" id="rml:FF011L_16570"/>
<organism evidence="3 4">
    <name type="scientific">Roseimaritima multifibrata</name>
    <dbReference type="NCBI Taxonomy" id="1930274"/>
    <lineage>
        <taxon>Bacteria</taxon>
        <taxon>Pseudomonadati</taxon>
        <taxon>Planctomycetota</taxon>
        <taxon>Planctomycetia</taxon>
        <taxon>Pirellulales</taxon>
        <taxon>Pirellulaceae</taxon>
        <taxon>Roseimaritima</taxon>
    </lineage>
</organism>
<sequence length="412" mass="46377">MMAAKDQPSAEAEKDVSRKRILSLDQFRGYTVAGMLLVNFLASFAVSPAVLKHSHDYCSYADTIMPQFLFAVGFAFRLTFGRRIKRDGATAANLRMVRRLLGLMLVSVVIYNVSARASNWEELVALGPGGILPELVKRNWFQTLMHIAVTSLWLLPVIAAGTKVRILWMTGSAILHVLLSYWFNFEWVNTSPNGIDGGPLAFLTWTIPAMMGTFTCDLIIANINKVPRRRLACWGLCLVAAGYLISCGTRFYDVPPNLQSSLSDSKLASDPVLPTEAQFQRWASAKHWSDWFAEPPFVAPPDQEQRKWNYWMMSQRGGTLSYMTFSAGVSVLAYLLFYMACDQRGFHSSFLQTFGTNALAAYVLHEMVGEAVKPFIPKDSPGWYVTLGLLLFFLITWTFVRSLEKQKIFLRL</sequence>
<keyword evidence="4" id="KW-1185">Reference proteome</keyword>
<evidence type="ECO:0000313" key="3">
    <source>
        <dbReference type="EMBL" id="QDS92903.1"/>
    </source>
</evidence>
<reference evidence="3 4" key="1">
    <citation type="submission" date="2019-02" db="EMBL/GenBank/DDBJ databases">
        <title>Deep-cultivation of Planctomycetes and their phenomic and genomic characterization uncovers novel biology.</title>
        <authorList>
            <person name="Wiegand S."/>
            <person name="Jogler M."/>
            <person name="Boedeker C."/>
            <person name="Pinto D."/>
            <person name="Vollmers J."/>
            <person name="Rivas-Marin E."/>
            <person name="Kohn T."/>
            <person name="Peeters S.H."/>
            <person name="Heuer A."/>
            <person name="Rast P."/>
            <person name="Oberbeckmann S."/>
            <person name="Bunk B."/>
            <person name="Jeske O."/>
            <person name="Meyerdierks A."/>
            <person name="Storesund J.E."/>
            <person name="Kallscheuer N."/>
            <person name="Luecker S."/>
            <person name="Lage O.M."/>
            <person name="Pohl T."/>
            <person name="Merkel B.J."/>
            <person name="Hornburger P."/>
            <person name="Mueller R.-W."/>
            <person name="Bruemmer F."/>
            <person name="Labrenz M."/>
            <person name="Spormann A.M."/>
            <person name="Op den Camp H."/>
            <person name="Overmann J."/>
            <person name="Amann R."/>
            <person name="Jetten M.S.M."/>
            <person name="Mascher T."/>
            <person name="Medema M.H."/>
            <person name="Devos D.P."/>
            <person name="Kaster A.-K."/>
            <person name="Ovreas L."/>
            <person name="Rohde M."/>
            <person name="Galperin M.Y."/>
            <person name="Jogler C."/>
        </authorList>
    </citation>
    <scope>NUCLEOTIDE SEQUENCE [LARGE SCALE GENOMIC DNA]</scope>
    <source>
        <strain evidence="3 4">FF011L</strain>
    </source>
</reference>
<dbReference type="Proteomes" id="UP000320672">
    <property type="component" value="Chromosome"/>
</dbReference>
<feature type="transmembrane region" description="Helical" evidence="1">
    <location>
        <begin position="100"/>
        <end position="120"/>
    </location>
</feature>
<evidence type="ECO:0000256" key="1">
    <source>
        <dbReference type="SAM" id="Phobius"/>
    </source>
</evidence>
<keyword evidence="3" id="KW-0012">Acyltransferase</keyword>
<dbReference type="GO" id="GO:0016746">
    <property type="term" value="F:acyltransferase activity"/>
    <property type="evidence" value="ECO:0007669"/>
    <property type="project" value="UniProtKB-KW"/>
</dbReference>
<dbReference type="InterPro" id="IPR012429">
    <property type="entry name" value="HGSNAT_cat"/>
</dbReference>
<feature type="transmembrane region" description="Helical" evidence="1">
    <location>
        <begin position="166"/>
        <end position="183"/>
    </location>
</feature>
<keyword evidence="1" id="KW-1133">Transmembrane helix</keyword>
<dbReference type="AlphaFoldDB" id="A0A517MDD4"/>
<feature type="transmembrane region" description="Helical" evidence="1">
    <location>
        <begin position="203"/>
        <end position="224"/>
    </location>
</feature>
<name>A0A517MDD4_9BACT</name>
<dbReference type="PANTHER" id="PTHR31061">
    <property type="entry name" value="LD22376P"/>
    <property type="match status" value="1"/>
</dbReference>